<evidence type="ECO:0000313" key="3">
    <source>
        <dbReference type="Proteomes" id="UP000199559"/>
    </source>
</evidence>
<dbReference type="AlphaFoldDB" id="A0A1I3KUD6"/>
<name>A0A1I3KUD6_9FLAO</name>
<feature type="domain" description="Lipid/polyisoprenoid-binding YceI-like" evidence="1">
    <location>
        <begin position="42"/>
        <end position="175"/>
    </location>
</feature>
<accession>A0A1I3KUD6</accession>
<dbReference type="Proteomes" id="UP000199559">
    <property type="component" value="Unassembled WGS sequence"/>
</dbReference>
<reference evidence="3" key="1">
    <citation type="submission" date="2016-10" db="EMBL/GenBank/DDBJ databases">
        <authorList>
            <person name="Varghese N."/>
            <person name="Submissions S."/>
        </authorList>
    </citation>
    <scope>NUCLEOTIDE SEQUENCE [LARGE SCALE GENOMIC DNA]</scope>
    <source>
        <strain evidence="3">DSM 28881</strain>
    </source>
</reference>
<proteinExistence type="predicted"/>
<dbReference type="InterPro" id="IPR007372">
    <property type="entry name" value="Lipid/polyisoprenoid-bd_YceI"/>
</dbReference>
<dbReference type="SUPFAM" id="SSF101874">
    <property type="entry name" value="YceI-like"/>
    <property type="match status" value="1"/>
</dbReference>
<protein>
    <submittedName>
        <fullName evidence="2">YceI-like domain-containing protein</fullName>
    </submittedName>
</protein>
<dbReference type="Gene3D" id="2.40.128.110">
    <property type="entry name" value="Lipid/polyisoprenoid-binding, YceI-like"/>
    <property type="match status" value="1"/>
</dbReference>
<evidence type="ECO:0000259" key="1">
    <source>
        <dbReference type="Pfam" id="PF04264"/>
    </source>
</evidence>
<keyword evidence="3" id="KW-1185">Reference proteome</keyword>
<dbReference type="InterPro" id="IPR036761">
    <property type="entry name" value="TTHA0802/YceI-like_sf"/>
</dbReference>
<sequence length="210" mass="23602">MKRLFKKTTYLVLILLISSCNTSKKEQKIIDQSEAVKEDKLYTIDTEGVLVSWTAYKFTDKLGVSGQFDDFKFSGTNNAAAIESLLKQAKIEIQTASVNSNLEIRDTKLVDSFFKVFNTDTILGAVVEADQGKGVFNLKMNNRTRPLECAYLFKNDTITLSAKIDLNIWQGEKAMQSLNKVCYDLHTGTDGISKLWPDVDVQIKLPVNTK</sequence>
<dbReference type="Pfam" id="PF04264">
    <property type="entry name" value="YceI"/>
    <property type="match status" value="1"/>
</dbReference>
<dbReference type="EMBL" id="FORM01000002">
    <property type="protein sequence ID" value="SFI76103.1"/>
    <property type="molecule type" value="Genomic_DNA"/>
</dbReference>
<gene>
    <name evidence="2" type="ORF">SAMN05443431_102123</name>
</gene>
<evidence type="ECO:0000313" key="2">
    <source>
        <dbReference type="EMBL" id="SFI76103.1"/>
    </source>
</evidence>
<dbReference type="STRING" id="1144750.SAMN05443431_102123"/>
<dbReference type="PROSITE" id="PS51257">
    <property type="entry name" value="PROKAR_LIPOPROTEIN"/>
    <property type="match status" value="1"/>
</dbReference>
<organism evidence="2 3">
    <name type="scientific">Olleya namhaensis</name>
    <dbReference type="NCBI Taxonomy" id="1144750"/>
    <lineage>
        <taxon>Bacteria</taxon>
        <taxon>Pseudomonadati</taxon>
        <taxon>Bacteroidota</taxon>
        <taxon>Flavobacteriia</taxon>
        <taxon>Flavobacteriales</taxon>
        <taxon>Flavobacteriaceae</taxon>
    </lineage>
</organism>
<dbReference type="RefSeq" id="WP_090837602.1">
    <property type="nucleotide sequence ID" value="NZ_FORM01000002.1"/>
</dbReference>